<evidence type="ECO:0000313" key="2">
    <source>
        <dbReference type="EMBL" id="DAE06830.1"/>
    </source>
</evidence>
<organism evidence="2">
    <name type="scientific">Siphoviridae sp. ctXBp18</name>
    <dbReference type="NCBI Taxonomy" id="2825541"/>
    <lineage>
        <taxon>Viruses</taxon>
        <taxon>Duplodnaviria</taxon>
        <taxon>Heunggongvirae</taxon>
        <taxon>Uroviricota</taxon>
        <taxon>Caudoviricetes</taxon>
    </lineage>
</organism>
<dbReference type="EMBL" id="BK015442">
    <property type="protein sequence ID" value="DAE06830.1"/>
    <property type="molecule type" value="Genomic_DNA"/>
</dbReference>
<evidence type="ECO:0000256" key="1">
    <source>
        <dbReference type="SAM" id="MobiDB-lite"/>
    </source>
</evidence>
<sequence>MSDYKAVYDKLAAELERRTSADKRVQSVLKKIESGKAALSDTFALAADKGRLLGAVFRENLADLDPQTTEKVYDMLMRDMQRDITDKMAAVQRAADEKHGISLGAPQPTYPAERIAKIAASLHDPTVPPETLARRAQSATETVTMAFHDDYVRDNAEFRSDAGFPCFIDRIADGGCCKWCAAMAGHYEFGEEPPDMWCRHDNCRCEIVYANGYKVQSLRGTKKSWDIKTDHSYEEYRSKQPDQKTAESAEKYEPETLTREQAAQAEAAGLAKYANTLDFSAGSGIIKAVSVDDIYEVDKNGIISDDCKKTIAETLDKYQKAGNNFSFEDVRLVDIPQHKNGSFDVLRTNTVDDFGYPKNILEINQSVFANASKEDIDNLFLASANTVCESLEDAVIHEIGHAKTVGERTFANYERINEELSSIHFKGISALAESDGLECIAECEVLLSRGEKLDSELMDFYTKYTTGGG</sequence>
<name>A0A8S5PIE7_9CAUD</name>
<reference evidence="2" key="1">
    <citation type="journal article" date="2021" name="Proc. Natl. Acad. Sci. U.S.A.">
        <title>A Catalog of Tens of Thousands of Viruses from Human Metagenomes Reveals Hidden Associations with Chronic Diseases.</title>
        <authorList>
            <person name="Tisza M.J."/>
            <person name="Buck C.B."/>
        </authorList>
    </citation>
    <scope>NUCLEOTIDE SEQUENCE</scope>
    <source>
        <strain evidence="2">CtXBp18</strain>
    </source>
</reference>
<accession>A0A8S5PIE7</accession>
<feature type="region of interest" description="Disordered" evidence="1">
    <location>
        <begin position="234"/>
        <end position="255"/>
    </location>
</feature>
<protein>
    <submittedName>
        <fullName evidence="2">Matrixin</fullName>
    </submittedName>
</protein>
<proteinExistence type="predicted"/>